<evidence type="ECO:0000313" key="3">
    <source>
        <dbReference type="Proteomes" id="UP000482487"/>
    </source>
</evidence>
<dbReference type="RefSeq" id="WP_160963091.1">
    <property type="nucleotide sequence ID" value="NZ_WVUD01000042.1"/>
</dbReference>
<comment type="caution">
    <text evidence="2">The sequence shown here is derived from an EMBL/GenBank/DDBJ whole genome shotgun (WGS) entry which is preliminary data.</text>
</comment>
<dbReference type="Proteomes" id="UP000482487">
    <property type="component" value="Unassembled WGS sequence"/>
</dbReference>
<gene>
    <name evidence="2" type="ORF">GTA51_16765</name>
</gene>
<dbReference type="SUPFAM" id="SSF81585">
    <property type="entry name" value="PsbU/PolX domain-like"/>
    <property type="match status" value="1"/>
</dbReference>
<name>A0A7C9ITN0_9BACT</name>
<dbReference type="Gene3D" id="1.10.150.320">
    <property type="entry name" value="Photosystem II 12 kDa extrinsic protein"/>
    <property type="match status" value="1"/>
</dbReference>
<keyword evidence="3" id="KW-1185">Reference proteome</keyword>
<accession>A0A7C9ITN0</accession>
<dbReference type="AlphaFoldDB" id="A0A7C9ITN0"/>
<organism evidence="2 3">
    <name type="scientific">Solidesulfovibrio aerotolerans</name>
    <dbReference type="NCBI Taxonomy" id="295255"/>
    <lineage>
        <taxon>Bacteria</taxon>
        <taxon>Pseudomonadati</taxon>
        <taxon>Thermodesulfobacteriota</taxon>
        <taxon>Desulfovibrionia</taxon>
        <taxon>Desulfovibrionales</taxon>
        <taxon>Desulfovibrionaceae</taxon>
        <taxon>Solidesulfovibrio</taxon>
    </lineage>
</organism>
<proteinExistence type="predicted"/>
<dbReference type="EMBL" id="WVUD01000042">
    <property type="protein sequence ID" value="MYL84767.1"/>
    <property type="molecule type" value="Genomic_DNA"/>
</dbReference>
<evidence type="ECO:0000256" key="1">
    <source>
        <dbReference type="SAM" id="SignalP"/>
    </source>
</evidence>
<feature type="chain" id="PRO_5028966093" evidence="1">
    <location>
        <begin position="20"/>
        <end position="107"/>
    </location>
</feature>
<keyword evidence="1" id="KW-0732">Signal</keyword>
<evidence type="ECO:0000313" key="2">
    <source>
        <dbReference type="EMBL" id="MYL84767.1"/>
    </source>
</evidence>
<feature type="signal peptide" evidence="1">
    <location>
        <begin position="1"/>
        <end position="19"/>
    </location>
</feature>
<protein>
    <submittedName>
        <fullName evidence="2">Helix-hairpin-helix domain-containing protein</fullName>
    </submittedName>
</protein>
<reference evidence="2 3" key="1">
    <citation type="submission" date="2020-01" db="EMBL/GenBank/DDBJ databases">
        <title>Genome sequence of Desulfovibrio aerotolerans DSM 16695(T).</title>
        <authorList>
            <person name="Karnachuk O."/>
            <person name="Avakyan M."/>
            <person name="Mardanov A."/>
            <person name="Kadnikov V."/>
            <person name="Ravin N."/>
        </authorList>
    </citation>
    <scope>NUCLEOTIDE SEQUENCE [LARGE SCALE GENOMIC DNA]</scope>
    <source>
        <strain evidence="2 3">DSM 16695</strain>
    </source>
</reference>
<sequence>MKRIAVFFLVVALCLTAQAGLAGQKATPTPTAAAPAIVEAPVAKAALLDLNSASEEQLKMLPGIGDAYSKKIIEGRPYARKDQLVSKKIIPAATYDQIKDKVVAKQK</sequence>
<dbReference type="Pfam" id="PF12836">
    <property type="entry name" value="HHH_3"/>
    <property type="match status" value="1"/>
</dbReference>
<dbReference type="OrthoDB" id="5296317at2"/>